<dbReference type="GO" id="GO:0005829">
    <property type="term" value="C:cytosol"/>
    <property type="evidence" value="ECO:0007669"/>
    <property type="project" value="TreeGrafter"/>
</dbReference>
<keyword evidence="1" id="KW-0805">Transcription regulation</keyword>
<dbReference type="RefSeq" id="WP_211142106.1">
    <property type="nucleotide sequence ID" value="NZ_JAEEGB010000007.1"/>
</dbReference>
<dbReference type="PANTHER" id="PTHR24567:SF58">
    <property type="entry name" value="CYCLIC AMP-BINDING REGULATORY PROTEIN"/>
    <property type="match status" value="1"/>
</dbReference>
<evidence type="ECO:0000256" key="3">
    <source>
        <dbReference type="ARBA" id="ARBA00023163"/>
    </source>
</evidence>
<evidence type="ECO:0000259" key="4">
    <source>
        <dbReference type="PROSITE" id="PS50042"/>
    </source>
</evidence>
<proteinExistence type="predicted"/>
<dbReference type="InterPro" id="IPR036390">
    <property type="entry name" value="WH_DNA-bd_sf"/>
</dbReference>
<dbReference type="GO" id="GO:0003677">
    <property type="term" value="F:DNA binding"/>
    <property type="evidence" value="ECO:0007669"/>
    <property type="project" value="UniProtKB-KW"/>
</dbReference>
<dbReference type="PANTHER" id="PTHR24567">
    <property type="entry name" value="CRP FAMILY TRANSCRIPTIONAL REGULATORY PROTEIN"/>
    <property type="match status" value="1"/>
</dbReference>
<keyword evidence="3" id="KW-0804">Transcription</keyword>
<evidence type="ECO:0000256" key="2">
    <source>
        <dbReference type="ARBA" id="ARBA00023125"/>
    </source>
</evidence>
<dbReference type="InterPro" id="IPR000595">
    <property type="entry name" value="cNMP-bd_dom"/>
</dbReference>
<sequence length="226" mass="25473">MKDLISILKQCILMKSFSEDDIEELLKNINYSVNSYSKGEIIALEGSNCSSIGIVLSGSVEVQKIYASGKTVTISKLNEGHIFGEVIIFSNRSTYPATIASPENSKVMFISKENILKLSSINSKFLNNFMTLLSNKILMLNNKLRNISYQTIRQKIASYILEEYESQQKLTIKLSCTKKEMAEQLGIPRPSLSRELINMKDEGIIDFVKNTITILDLELLEEILSN</sequence>
<dbReference type="PROSITE" id="PS50042">
    <property type="entry name" value="CNMP_BINDING_3"/>
    <property type="match status" value="1"/>
</dbReference>
<evidence type="ECO:0000313" key="7">
    <source>
        <dbReference type="Proteomes" id="UP000622687"/>
    </source>
</evidence>
<keyword evidence="7" id="KW-1185">Reference proteome</keyword>
<dbReference type="EMBL" id="JAEEGB010000007">
    <property type="protein sequence ID" value="MBI6872605.1"/>
    <property type="molecule type" value="Genomic_DNA"/>
</dbReference>
<protein>
    <submittedName>
        <fullName evidence="6">Crp/Fnr family transcriptional regulator</fullName>
    </submittedName>
</protein>
<keyword evidence="2" id="KW-0238">DNA-binding</keyword>
<name>A0A934HYA6_9CLOT</name>
<dbReference type="InterPro" id="IPR014710">
    <property type="entry name" value="RmlC-like_jellyroll"/>
</dbReference>
<organism evidence="6 7">
    <name type="scientific">Clostridium aciditolerans</name>
    <dbReference type="NCBI Taxonomy" id="339861"/>
    <lineage>
        <taxon>Bacteria</taxon>
        <taxon>Bacillati</taxon>
        <taxon>Bacillota</taxon>
        <taxon>Clostridia</taxon>
        <taxon>Eubacteriales</taxon>
        <taxon>Clostridiaceae</taxon>
        <taxon>Clostridium</taxon>
    </lineage>
</organism>
<dbReference type="Pfam" id="PF00027">
    <property type="entry name" value="cNMP_binding"/>
    <property type="match status" value="1"/>
</dbReference>
<dbReference type="PROSITE" id="PS51063">
    <property type="entry name" value="HTH_CRP_2"/>
    <property type="match status" value="1"/>
</dbReference>
<dbReference type="SMART" id="SM00419">
    <property type="entry name" value="HTH_CRP"/>
    <property type="match status" value="1"/>
</dbReference>
<dbReference type="AlphaFoldDB" id="A0A934HYA6"/>
<dbReference type="SUPFAM" id="SSF51206">
    <property type="entry name" value="cAMP-binding domain-like"/>
    <property type="match status" value="1"/>
</dbReference>
<dbReference type="InterPro" id="IPR050397">
    <property type="entry name" value="Env_Response_Regulators"/>
</dbReference>
<dbReference type="SUPFAM" id="SSF46785">
    <property type="entry name" value="Winged helix' DNA-binding domain"/>
    <property type="match status" value="1"/>
</dbReference>
<dbReference type="GO" id="GO:0003700">
    <property type="term" value="F:DNA-binding transcription factor activity"/>
    <property type="evidence" value="ECO:0007669"/>
    <property type="project" value="TreeGrafter"/>
</dbReference>
<dbReference type="SMART" id="SM00100">
    <property type="entry name" value="cNMP"/>
    <property type="match status" value="1"/>
</dbReference>
<gene>
    <name evidence="6" type="ORF">I6U51_07755</name>
</gene>
<dbReference type="InterPro" id="IPR018490">
    <property type="entry name" value="cNMP-bd_dom_sf"/>
</dbReference>
<dbReference type="Proteomes" id="UP000622687">
    <property type="component" value="Unassembled WGS sequence"/>
</dbReference>
<feature type="domain" description="HTH crp-type" evidence="5">
    <location>
        <begin position="150"/>
        <end position="218"/>
    </location>
</feature>
<dbReference type="InterPro" id="IPR012318">
    <property type="entry name" value="HTH_CRP"/>
</dbReference>
<evidence type="ECO:0000259" key="5">
    <source>
        <dbReference type="PROSITE" id="PS51063"/>
    </source>
</evidence>
<evidence type="ECO:0000256" key="1">
    <source>
        <dbReference type="ARBA" id="ARBA00023015"/>
    </source>
</evidence>
<evidence type="ECO:0000313" key="6">
    <source>
        <dbReference type="EMBL" id="MBI6872605.1"/>
    </source>
</evidence>
<dbReference type="Pfam" id="PF13545">
    <property type="entry name" value="HTH_Crp_2"/>
    <property type="match status" value="1"/>
</dbReference>
<dbReference type="CDD" id="cd00038">
    <property type="entry name" value="CAP_ED"/>
    <property type="match status" value="1"/>
</dbReference>
<feature type="domain" description="Cyclic nucleotide-binding" evidence="4">
    <location>
        <begin position="13"/>
        <end position="118"/>
    </location>
</feature>
<dbReference type="Gene3D" id="2.60.120.10">
    <property type="entry name" value="Jelly Rolls"/>
    <property type="match status" value="1"/>
</dbReference>
<accession>A0A934HYA6</accession>
<reference evidence="6" key="1">
    <citation type="submission" date="2020-12" db="EMBL/GenBank/DDBJ databases">
        <title>Clostridium thailandense sp. nov., a novel acetogenic bacterium isolated from peat land soil in Thailand.</title>
        <authorList>
            <person name="Chaikitkaew S."/>
            <person name="Birkeland N.K."/>
        </authorList>
    </citation>
    <scope>NUCLEOTIDE SEQUENCE</scope>
    <source>
        <strain evidence="6">DSM 17425</strain>
    </source>
</reference>
<comment type="caution">
    <text evidence="6">The sequence shown here is derived from an EMBL/GenBank/DDBJ whole genome shotgun (WGS) entry which is preliminary data.</text>
</comment>